<reference evidence="2" key="1">
    <citation type="submission" date="2018-06" db="EMBL/GenBank/DDBJ databases">
        <authorList>
            <person name="Zhirakovskaya E."/>
        </authorList>
    </citation>
    <scope>NUCLEOTIDE SEQUENCE</scope>
</reference>
<keyword evidence="1" id="KW-0472">Membrane</keyword>
<evidence type="ECO:0000256" key="1">
    <source>
        <dbReference type="SAM" id="Phobius"/>
    </source>
</evidence>
<name>A0A3B1DYB8_9ZZZZ</name>
<dbReference type="AlphaFoldDB" id="A0A3B1DYB8"/>
<sequence>TGIIGQFETHASAGLGLWFAAIASVLTIVGLFFHRRAFKPLYDAARAATRSAAEPAEA</sequence>
<organism evidence="2">
    <name type="scientific">hydrothermal vent metagenome</name>
    <dbReference type="NCBI Taxonomy" id="652676"/>
    <lineage>
        <taxon>unclassified sequences</taxon>
        <taxon>metagenomes</taxon>
        <taxon>ecological metagenomes</taxon>
    </lineage>
</organism>
<protein>
    <submittedName>
        <fullName evidence="2">Uncharacterized protein</fullName>
    </submittedName>
</protein>
<keyword evidence="1" id="KW-0812">Transmembrane</keyword>
<evidence type="ECO:0000313" key="2">
    <source>
        <dbReference type="EMBL" id="VAX41434.1"/>
    </source>
</evidence>
<proteinExistence type="predicted"/>
<dbReference type="EMBL" id="UOGK01000539">
    <property type="protein sequence ID" value="VAX41434.1"/>
    <property type="molecule type" value="Genomic_DNA"/>
</dbReference>
<keyword evidence="1" id="KW-1133">Transmembrane helix</keyword>
<accession>A0A3B1DYB8</accession>
<gene>
    <name evidence="2" type="ORF">MNBD_PLANCTO03-1148</name>
</gene>
<feature type="non-terminal residue" evidence="2">
    <location>
        <position position="1"/>
    </location>
</feature>
<feature type="transmembrane region" description="Helical" evidence="1">
    <location>
        <begin position="15"/>
        <end position="33"/>
    </location>
</feature>